<proteinExistence type="predicted"/>
<dbReference type="Proteomes" id="UP000095192">
    <property type="component" value="Unassembled WGS sequence"/>
</dbReference>
<feature type="region of interest" description="Disordered" evidence="1">
    <location>
        <begin position="991"/>
        <end position="1032"/>
    </location>
</feature>
<feature type="region of interest" description="Disordered" evidence="1">
    <location>
        <begin position="1195"/>
        <end position="1219"/>
    </location>
</feature>
<dbReference type="AlphaFoldDB" id="A0A1D3D042"/>
<dbReference type="VEuPathDB" id="ToxoDB:cyc_06688"/>
<feature type="compositionally biased region" description="Low complexity" evidence="1">
    <location>
        <begin position="998"/>
        <end position="1008"/>
    </location>
</feature>
<dbReference type="VEuPathDB" id="ToxoDB:LOC34622798"/>
<feature type="compositionally biased region" description="Polar residues" evidence="1">
    <location>
        <begin position="87"/>
        <end position="96"/>
    </location>
</feature>
<gene>
    <name evidence="2" type="ORF">cyc_06688</name>
</gene>
<evidence type="ECO:0000313" key="2">
    <source>
        <dbReference type="EMBL" id="OEH76826.1"/>
    </source>
</evidence>
<evidence type="ECO:0000256" key="1">
    <source>
        <dbReference type="SAM" id="MobiDB-lite"/>
    </source>
</evidence>
<reference evidence="2 3" key="1">
    <citation type="journal article" date="2016" name="BMC Genomics">
        <title>Comparative genomics reveals Cyclospora cayetanensis possesses coccidia-like metabolism and invasion components but unique surface antigens.</title>
        <authorList>
            <person name="Liu S."/>
            <person name="Wang L."/>
            <person name="Zheng H."/>
            <person name="Xu Z."/>
            <person name="Roellig D.M."/>
            <person name="Li N."/>
            <person name="Frace M.A."/>
            <person name="Tang K."/>
            <person name="Arrowood M.J."/>
            <person name="Moss D.M."/>
            <person name="Zhang L."/>
            <person name="Feng Y."/>
            <person name="Xiao L."/>
        </authorList>
    </citation>
    <scope>NUCLEOTIDE SEQUENCE [LARGE SCALE GENOMIC DNA]</scope>
    <source>
        <strain evidence="2 3">CHN_HEN01</strain>
    </source>
</reference>
<dbReference type="EMBL" id="JROU02001309">
    <property type="protein sequence ID" value="OEH76826.1"/>
    <property type="molecule type" value="Genomic_DNA"/>
</dbReference>
<feature type="region of interest" description="Disordered" evidence="1">
    <location>
        <begin position="1105"/>
        <end position="1164"/>
    </location>
</feature>
<feature type="compositionally biased region" description="Acidic residues" evidence="1">
    <location>
        <begin position="73"/>
        <end position="82"/>
    </location>
</feature>
<organism evidence="2 3">
    <name type="scientific">Cyclospora cayetanensis</name>
    <dbReference type="NCBI Taxonomy" id="88456"/>
    <lineage>
        <taxon>Eukaryota</taxon>
        <taxon>Sar</taxon>
        <taxon>Alveolata</taxon>
        <taxon>Apicomplexa</taxon>
        <taxon>Conoidasida</taxon>
        <taxon>Coccidia</taxon>
        <taxon>Eucoccidiorida</taxon>
        <taxon>Eimeriorina</taxon>
        <taxon>Eimeriidae</taxon>
        <taxon>Cyclospora</taxon>
    </lineage>
</organism>
<dbReference type="InParanoid" id="A0A1D3D042"/>
<feature type="region of interest" description="Disordered" evidence="1">
    <location>
        <begin position="29"/>
        <end position="98"/>
    </location>
</feature>
<accession>A0A1D3D042</accession>
<evidence type="ECO:0000313" key="3">
    <source>
        <dbReference type="Proteomes" id="UP000095192"/>
    </source>
</evidence>
<protein>
    <submittedName>
        <fullName evidence="2">Uncharacterized protein</fullName>
    </submittedName>
</protein>
<comment type="caution">
    <text evidence="2">The sequence shown here is derived from an EMBL/GenBank/DDBJ whole genome shotgun (WGS) entry which is preliminary data.</text>
</comment>
<keyword evidence="3" id="KW-1185">Reference proteome</keyword>
<name>A0A1D3D042_9EIME</name>
<sequence length="1219" mass="131134">MPVAPWAVYGDSVGKESRSVTTCCFTVTPPTGPPSLAAIGGVPQPALREARHRQRQQKQQQQPISEILKEALEDFEDDEEAEGASGSRGSTKSRPTPMSVVVPPVFGRYPYDSAPASAAELPSILLRCTRAEEHQGALLLAAAAAVAAAMRQQLEGICRIVRTHAAVGALELLQRSSSGSSSGTLCEFLPVVIMHVGADVEDHRLAVRMLQLELQQQAKCCCGGRRIGRTSRNNSTDAELFLRQVPRGFYAQQQLLLLLQSLEGVADDSTAAQGAVRAADEEDGGYVGHDVSSRIGQLWKRQLQKHNRGFCCSWRSSGEGGALLLLLAVLRVQQGVPVLVLASAAASAVAVQQLLDPTALRLLQIDAAVLLRPSAVHDALLQLLLCCPASAPFVLPAAAIEELQELLLDQGASVLQLLRVLKMLLYKFFAEHPFSFLSVGVRSVVRGSHNRLCSSQEAASASDADAASPGDFVDFEALERRLALLAAAVLTPHQEAALLQQMSKFPLLYAELLAVAPSKLELPCCKATRSERQQQQHRSAPTGEGCIKIPTCGAIARASAVLQQWWGSPAVSAVAEEQRSTETRRKILQQQVLPVAALQVLERRVAASLAMRLLVILQQHVLQQRQAFALSAAETAAALSSTDSGSSALPAVNLLLQILGGYRTPGYHDYLLQGKAVSSAAATRIVSLICEEVRRVAGACCRVGGLVTTLVSEALNAAATTACSAAVPNALLGALYQFSRQSRREWAVLQQLESRLQLQYKVQQPTPTPAKAAELFKTMNKLINVLQQACEQQLQRGHDVRPGFISGLGRRASTGTASFAKTFGTTVSRSSSGGEGSLCSRFQDWARDCLQHFLLPLPQWHPLGCELGVWSLSCCAAEQPQYLAAALAVPRVPHHRAEAGAADALARLHPLRPAEVLQQLACLNNSALEYHQQAGENELANAGKASVVPDDSGLLYRRIAFGTRRISLWTLFCSFCADLIETYIQNQPHLKEQRQEQQAKQQGVASAKARGRRGKKGSSNGDCGEGVLEGKSSSDRLPLELKALQDLQTEAETGVSERSKGSPTLLLHQIFLRFGVALGTLEHLGLVRLPGSGVSADDLLLRSGEAGGADADGAEPTSDIEQAGNSEVDSDEERGPAENIRQHQGSTDDHPSGTRKKRSRKVAPALSEAMQLQQQLQGLYLTRCFFGSVYLPEHQEEPKTSHQLNGGAEQIESNRTKQN</sequence>